<sequence length="589" mass="67624">MQQEATNLGSSSGQKKKPSRNRNRPRNKCNRTTSEIVVTEAVKQVEEKSEEEPPKASKNEECNDAIKLIQQLLRKKLLAKSNPTATTSAPRKDTTKLSPSPPVLIQKKSKDNEMNELLMSLGSKLQKVAGDSPTAALFSNLSKLFNQAPPSDVESSDDEAEYIEYIYKPRQYFMASLCNLCKSDLCGQQIVPCSRCGLTYYCSGLHMQNDQEHRQLCYALRQTVESNGHDMFYKCGDFTAEQFRSYRIVCIRQVEKSMNRSLTATEQETLLFPLICSDPKCREHRFKRLSFCNGCGEVAYCKDKPNHLNSNHKQWCPAYRLFKALIIFQSKFGRLEPSLPNRILKDLPMACCNTRQMMRKLNINVQDDCESAALTQVATGPLTAWYALKLCQRLRDASELTIHLIGAEIEFEVDVLQKWELFMLHIMPTLKVLNVIFIGPELNPNNISFEQLKKFKCCRHCRNAQRSVNYHFENTLYHNYCRESHFISPDLVCFFNSGLYRSTGYALEDTWPDTIQASLNLKCPIVVTSYTKYEAPLDMSQFINQSNRHLNIILPPTTNPFASEKPERNFISDQEAPFMFKNFYCFVVE</sequence>
<evidence type="ECO:0000256" key="2">
    <source>
        <dbReference type="ARBA" id="ARBA00022771"/>
    </source>
</evidence>
<dbReference type="InterPro" id="IPR002893">
    <property type="entry name" value="Znf_MYND"/>
</dbReference>
<gene>
    <name evidence="6" type="primary">Dwil\GK17770</name>
    <name evidence="6" type="ORF">Dwil_GK17770</name>
</gene>
<accession>B4N6B0</accession>
<keyword evidence="1" id="KW-0479">Metal-binding</keyword>
<dbReference type="InParanoid" id="B4N6B0"/>
<dbReference type="PANTHER" id="PTHR28069">
    <property type="entry name" value="GH20023P"/>
    <property type="match status" value="1"/>
</dbReference>
<dbReference type="Proteomes" id="UP000007798">
    <property type="component" value="Unassembled WGS sequence"/>
</dbReference>
<keyword evidence="7" id="KW-1185">Reference proteome</keyword>
<reference evidence="6 7" key="1">
    <citation type="journal article" date="2007" name="Nature">
        <title>Evolution of genes and genomes on the Drosophila phylogeny.</title>
        <authorList>
            <consortium name="Drosophila 12 Genomes Consortium"/>
            <person name="Clark A.G."/>
            <person name="Eisen M.B."/>
            <person name="Smith D.R."/>
            <person name="Bergman C.M."/>
            <person name="Oliver B."/>
            <person name="Markow T.A."/>
            <person name="Kaufman T.C."/>
            <person name="Kellis M."/>
            <person name="Gelbart W."/>
            <person name="Iyer V.N."/>
            <person name="Pollard D.A."/>
            <person name="Sackton T.B."/>
            <person name="Larracuente A.M."/>
            <person name="Singh N.D."/>
            <person name="Abad J.P."/>
            <person name="Abt D.N."/>
            <person name="Adryan B."/>
            <person name="Aguade M."/>
            <person name="Akashi H."/>
            <person name="Anderson W.W."/>
            <person name="Aquadro C.F."/>
            <person name="Ardell D.H."/>
            <person name="Arguello R."/>
            <person name="Artieri C.G."/>
            <person name="Barbash D.A."/>
            <person name="Barker D."/>
            <person name="Barsanti P."/>
            <person name="Batterham P."/>
            <person name="Batzoglou S."/>
            <person name="Begun D."/>
            <person name="Bhutkar A."/>
            <person name="Blanco E."/>
            <person name="Bosak S.A."/>
            <person name="Bradley R.K."/>
            <person name="Brand A.D."/>
            <person name="Brent M.R."/>
            <person name="Brooks A.N."/>
            <person name="Brown R.H."/>
            <person name="Butlin R.K."/>
            <person name="Caggese C."/>
            <person name="Calvi B.R."/>
            <person name="Bernardo de Carvalho A."/>
            <person name="Caspi A."/>
            <person name="Castrezana S."/>
            <person name="Celniker S.E."/>
            <person name="Chang J.L."/>
            <person name="Chapple C."/>
            <person name="Chatterji S."/>
            <person name="Chinwalla A."/>
            <person name="Civetta A."/>
            <person name="Clifton S.W."/>
            <person name="Comeron J.M."/>
            <person name="Costello J.C."/>
            <person name="Coyne J.A."/>
            <person name="Daub J."/>
            <person name="David R.G."/>
            <person name="Delcher A.L."/>
            <person name="Delehaunty K."/>
            <person name="Do C.B."/>
            <person name="Ebling H."/>
            <person name="Edwards K."/>
            <person name="Eickbush T."/>
            <person name="Evans J.D."/>
            <person name="Filipski A."/>
            <person name="Findeiss S."/>
            <person name="Freyhult E."/>
            <person name="Fulton L."/>
            <person name="Fulton R."/>
            <person name="Garcia A.C."/>
            <person name="Gardiner A."/>
            <person name="Garfield D.A."/>
            <person name="Garvin B.E."/>
            <person name="Gibson G."/>
            <person name="Gilbert D."/>
            <person name="Gnerre S."/>
            <person name="Godfrey J."/>
            <person name="Good R."/>
            <person name="Gotea V."/>
            <person name="Gravely B."/>
            <person name="Greenberg A.J."/>
            <person name="Griffiths-Jones S."/>
            <person name="Gross S."/>
            <person name="Guigo R."/>
            <person name="Gustafson E.A."/>
            <person name="Haerty W."/>
            <person name="Hahn M.W."/>
            <person name="Halligan D.L."/>
            <person name="Halpern A.L."/>
            <person name="Halter G.M."/>
            <person name="Han M.V."/>
            <person name="Heger A."/>
            <person name="Hillier L."/>
            <person name="Hinrichs A.S."/>
            <person name="Holmes I."/>
            <person name="Hoskins R.A."/>
            <person name="Hubisz M.J."/>
            <person name="Hultmark D."/>
            <person name="Huntley M.A."/>
            <person name="Jaffe D.B."/>
            <person name="Jagadeeshan S."/>
            <person name="Jeck W.R."/>
            <person name="Johnson J."/>
            <person name="Jones C.D."/>
            <person name="Jordan W.C."/>
            <person name="Karpen G.H."/>
            <person name="Kataoka E."/>
            <person name="Keightley P.D."/>
            <person name="Kheradpour P."/>
            <person name="Kirkness E.F."/>
            <person name="Koerich L.B."/>
            <person name="Kristiansen K."/>
            <person name="Kudrna D."/>
            <person name="Kulathinal R.J."/>
            <person name="Kumar S."/>
            <person name="Kwok R."/>
            <person name="Lander E."/>
            <person name="Langley C.H."/>
            <person name="Lapoint R."/>
            <person name="Lazzaro B.P."/>
            <person name="Lee S.J."/>
            <person name="Levesque L."/>
            <person name="Li R."/>
            <person name="Lin C.F."/>
            <person name="Lin M.F."/>
            <person name="Lindblad-Toh K."/>
            <person name="Llopart A."/>
            <person name="Long M."/>
            <person name="Low L."/>
            <person name="Lozovsky E."/>
            <person name="Lu J."/>
            <person name="Luo M."/>
            <person name="Machado C.A."/>
            <person name="Makalowski W."/>
            <person name="Marzo M."/>
            <person name="Matsuda M."/>
            <person name="Matzkin L."/>
            <person name="McAllister B."/>
            <person name="McBride C.S."/>
            <person name="McKernan B."/>
            <person name="McKernan K."/>
            <person name="Mendez-Lago M."/>
            <person name="Minx P."/>
            <person name="Mollenhauer M.U."/>
            <person name="Montooth K."/>
            <person name="Mount S.M."/>
            <person name="Mu X."/>
            <person name="Myers E."/>
            <person name="Negre B."/>
            <person name="Newfeld S."/>
            <person name="Nielsen R."/>
            <person name="Noor M.A."/>
            <person name="O'Grady P."/>
            <person name="Pachter L."/>
            <person name="Papaceit M."/>
            <person name="Parisi M.J."/>
            <person name="Parisi M."/>
            <person name="Parts L."/>
            <person name="Pedersen J.S."/>
            <person name="Pesole G."/>
            <person name="Phillippy A.M."/>
            <person name="Ponting C.P."/>
            <person name="Pop M."/>
            <person name="Porcelli D."/>
            <person name="Powell J.R."/>
            <person name="Prohaska S."/>
            <person name="Pruitt K."/>
            <person name="Puig M."/>
            <person name="Quesneville H."/>
            <person name="Ram K.R."/>
            <person name="Rand D."/>
            <person name="Rasmussen M.D."/>
            <person name="Reed L.K."/>
            <person name="Reenan R."/>
            <person name="Reily A."/>
            <person name="Remington K.A."/>
            <person name="Rieger T.T."/>
            <person name="Ritchie M.G."/>
            <person name="Robin C."/>
            <person name="Rogers Y.H."/>
            <person name="Rohde C."/>
            <person name="Rozas J."/>
            <person name="Rubenfield M.J."/>
            <person name="Ruiz A."/>
            <person name="Russo S."/>
            <person name="Salzberg S.L."/>
            <person name="Sanchez-Gracia A."/>
            <person name="Saranga D.J."/>
            <person name="Sato H."/>
            <person name="Schaeffer S.W."/>
            <person name="Schatz M.C."/>
            <person name="Schlenke T."/>
            <person name="Schwartz R."/>
            <person name="Segarra C."/>
            <person name="Singh R.S."/>
            <person name="Sirot L."/>
            <person name="Sirota M."/>
            <person name="Sisneros N.B."/>
            <person name="Smith C.D."/>
            <person name="Smith T.F."/>
            <person name="Spieth J."/>
            <person name="Stage D.E."/>
            <person name="Stark A."/>
            <person name="Stephan W."/>
            <person name="Strausberg R.L."/>
            <person name="Strempel S."/>
            <person name="Sturgill D."/>
            <person name="Sutton G."/>
            <person name="Sutton G.G."/>
            <person name="Tao W."/>
            <person name="Teichmann S."/>
            <person name="Tobari Y.N."/>
            <person name="Tomimura Y."/>
            <person name="Tsolas J.M."/>
            <person name="Valente V.L."/>
            <person name="Venter E."/>
            <person name="Venter J.C."/>
            <person name="Vicario S."/>
            <person name="Vieira F.G."/>
            <person name="Vilella A.J."/>
            <person name="Villasante A."/>
            <person name="Walenz B."/>
            <person name="Wang J."/>
            <person name="Wasserman M."/>
            <person name="Watts T."/>
            <person name="Wilson D."/>
            <person name="Wilson R.K."/>
            <person name="Wing R.A."/>
            <person name="Wolfner M.F."/>
            <person name="Wong A."/>
            <person name="Wong G.K."/>
            <person name="Wu C.I."/>
            <person name="Wu G."/>
            <person name="Yamamoto D."/>
            <person name="Yang H.P."/>
            <person name="Yang S.P."/>
            <person name="Yorke J.A."/>
            <person name="Yoshida K."/>
            <person name="Zdobnov E."/>
            <person name="Zhang P."/>
            <person name="Zhang Y."/>
            <person name="Zimin A.V."/>
            <person name="Baldwin J."/>
            <person name="Abdouelleil A."/>
            <person name="Abdulkadir J."/>
            <person name="Abebe A."/>
            <person name="Abera B."/>
            <person name="Abreu J."/>
            <person name="Acer S.C."/>
            <person name="Aftuck L."/>
            <person name="Alexander A."/>
            <person name="An P."/>
            <person name="Anderson E."/>
            <person name="Anderson S."/>
            <person name="Arachi H."/>
            <person name="Azer M."/>
            <person name="Bachantsang P."/>
            <person name="Barry A."/>
            <person name="Bayul T."/>
            <person name="Berlin A."/>
            <person name="Bessette D."/>
            <person name="Bloom T."/>
            <person name="Blye J."/>
            <person name="Boguslavskiy L."/>
            <person name="Bonnet C."/>
            <person name="Boukhgalter B."/>
            <person name="Bourzgui I."/>
            <person name="Brown A."/>
            <person name="Cahill P."/>
            <person name="Channer S."/>
            <person name="Cheshatsang Y."/>
            <person name="Chuda L."/>
            <person name="Citroen M."/>
            <person name="Collymore A."/>
            <person name="Cooke P."/>
            <person name="Costello M."/>
            <person name="D'Aco K."/>
            <person name="Daza R."/>
            <person name="De Haan G."/>
            <person name="DeGray S."/>
            <person name="DeMaso C."/>
            <person name="Dhargay N."/>
            <person name="Dooley K."/>
            <person name="Dooley E."/>
            <person name="Doricent M."/>
            <person name="Dorje P."/>
            <person name="Dorjee K."/>
            <person name="Dupes A."/>
            <person name="Elong R."/>
            <person name="Falk J."/>
            <person name="Farina A."/>
            <person name="Faro S."/>
            <person name="Ferguson D."/>
            <person name="Fisher S."/>
            <person name="Foley C.D."/>
            <person name="Franke A."/>
            <person name="Friedrich D."/>
            <person name="Gadbois L."/>
            <person name="Gearin G."/>
            <person name="Gearin C.R."/>
            <person name="Giannoukos G."/>
            <person name="Goode T."/>
            <person name="Graham J."/>
            <person name="Grandbois E."/>
            <person name="Grewal S."/>
            <person name="Gyaltsen K."/>
            <person name="Hafez N."/>
            <person name="Hagos B."/>
            <person name="Hall J."/>
            <person name="Henson C."/>
            <person name="Hollinger A."/>
            <person name="Honan T."/>
            <person name="Huard M.D."/>
            <person name="Hughes L."/>
            <person name="Hurhula B."/>
            <person name="Husby M.E."/>
            <person name="Kamat A."/>
            <person name="Kanga B."/>
            <person name="Kashin S."/>
            <person name="Khazanovich D."/>
            <person name="Kisner P."/>
            <person name="Lance K."/>
            <person name="Lara M."/>
            <person name="Lee W."/>
            <person name="Lennon N."/>
            <person name="Letendre F."/>
            <person name="LeVine R."/>
            <person name="Lipovsky A."/>
            <person name="Liu X."/>
            <person name="Liu J."/>
            <person name="Liu S."/>
            <person name="Lokyitsang T."/>
            <person name="Lokyitsang Y."/>
            <person name="Lubonja R."/>
            <person name="Lui A."/>
            <person name="MacDonald P."/>
            <person name="Magnisalis V."/>
            <person name="Maru K."/>
            <person name="Matthews C."/>
            <person name="McCusker W."/>
            <person name="McDonough S."/>
            <person name="Mehta T."/>
            <person name="Meldrim J."/>
            <person name="Meneus L."/>
            <person name="Mihai O."/>
            <person name="Mihalev A."/>
            <person name="Mihova T."/>
            <person name="Mittelman R."/>
            <person name="Mlenga V."/>
            <person name="Montmayeur A."/>
            <person name="Mulrain L."/>
            <person name="Navidi A."/>
            <person name="Naylor J."/>
            <person name="Negash T."/>
            <person name="Nguyen T."/>
            <person name="Nguyen N."/>
            <person name="Nicol R."/>
            <person name="Norbu C."/>
            <person name="Norbu N."/>
            <person name="Novod N."/>
            <person name="O'Neill B."/>
            <person name="Osman S."/>
            <person name="Markiewicz E."/>
            <person name="Oyono O.L."/>
            <person name="Patti C."/>
            <person name="Phunkhang P."/>
            <person name="Pierre F."/>
            <person name="Priest M."/>
            <person name="Raghuraman S."/>
            <person name="Rege F."/>
            <person name="Reyes R."/>
            <person name="Rise C."/>
            <person name="Rogov P."/>
            <person name="Ross K."/>
            <person name="Ryan E."/>
            <person name="Settipalli S."/>
            <person name="Shea T."/>
            <person name="Sherpa N."/>
            <person name="Shi L."/>
            <person name="Shih D."/>
            <person name="Sparrow T."/>
            <person name="Spaulding J."/>
            <person name="Stalker J."/>
            <person name="Stange-Thomann N."/>
            <person name="Stavropoulos S."/>
            <person name="Stone C."/>
            <person name="Strader C."/>
            <person name="Tesfaye S."/>
            <person name="Thomson T."/>
            <person name="Thoulutsang Y."/>
            <person name="Thoulutsang D."/>
            <person name="Topham K."/>
            <person name="Topping I."/>
            <person name="Tsamla T."/>
            <person name="Vassiliev H."/>
            <person name="Vo A."/>
            <person name="Wangchuk T."/>
            <person name="Wangdi T."/>
            <person name="Weiand M."/>
            <person name="Wilkinson J."/>
            <person name="Wilson A."/>
            <person name="Yadav S."/>
            <person name="Young G."/>
            <person name="Yu Q."/>
            <person name="Zembek L."/>
            <person name="Zhong D."/>
            <person name="Zimmer A."/>
            <person name="Zwirko Z."/>
            <person name="Jaffe D.B."/>
            <person name="Alvarez P."/>
            <person name="Brockman W."/>
            <person name="Butler J."/>
            <person name="Chin C."/>
            <person name="Gnerre S."/>
            <person name="Grabherr M."/>
            <person name="Kleber M."/>
            <person name="Mauceli E."/>
            <person name="MacCallum I."/>
        </authorList>
    </citation>
    <scope>NUCLEOTIDE SEQUENCE [LARGE SCALE GENOMIC DNA]</scope>
    <source>
        <strain evidence="7">Tucson 14030-0811.24</strain>
    </source>
</reference>
<organism evidence="6 7">
    <name type="scientific">Drosophila willistoni</name>
    <name type="common">Fruit fly</name>
    <dbReference type="NCBI Taxonomy" id="7260"/>
    <lineage>
        <taxon>Eukaryota</taxon>
        <taxon>Metazoa</taxon>
        <taxon>Ecdysozoa</taxon>
        <taxon>Arthropoda</taxon>
        <taxon>Hexapoda</taxon>
        <taxon>Insecta</taxon>
        <taxon>Pterygota</taxon>
        <taxon>Neoptera</taxon>
        <taxon>Endopterygota</taxon>
        <taxon>Diptera</taxon>
        <taxon>Brachycera</taxon>
        <taxon>Muscomorpha</taxon>
        <taxon>Ephydroidea</taxon>
        <taxon>Drosophilidae</taxon>
        <taxon>Drosophila</taxon>
        <taxon>Sophophora</taxon>
    </lineage>
</organism>
<dbReference type="GO" id="GO:0008270">
    <property type="term" value="F:zinc ion binding"/>
    <property type="evidence" value="ECO:0007669"/>
    <property type="project" value="UniProtKB-KW"/>
</dbReference>
<feature type="region of interest" description="Disordered" evidence="4">
    <location>
        <begin position="80"/>
        <end position="105"/>
    </location>
</feature>
<feature type="domain" description="MYND-type" evidence="5">
    <location>
        <begin position="178"/>
        <end position="217"/>
    </location>
</feature>
<dbReference type="Pfam" id="PF20179">
    <property type="entry name" value="MSS51_C"/>
    <property type="match status" value="1"/>
</dbReference>
<name>B4N6B0_DROWI</name>
<feature type="compositionally biased region" description="Basic and acidic residues" evidence="4">
    <location>
        <begin position="43"/>
        <end position="61"/>
    </location>
</feature>
<evidence type="ECO:0000313" key="7">
    <source>
        <dbReference type="Proteomes" id="UP000007798"/>
    </source>
</evidence>
<dbReference type="AlphaFoldDB" id="B4N6B0"/>
<dbReference type="InterPro" id="IPR032717">
    <property type="entry name" value="Mss51_Znf"/>
</dbReference>
<feature type="region of interest" description="Disordered" evidence="4">
    <location>
        <begin position="1"/>
        <end position="62"/>
    </location>
</feature>
<evidence type="ECO:0000256" key="1">
    <source>
        <dbReference type="ARBA" id="ARBA00022723"/>
    </source>
</evidence>
<dbReference type="OrthoDB" id="5282002at2759"/>
<dbReference type="STRING" id="7260.B4N6B0"/>
<dbReference type="eggNOG" id="ENOG502S5VW">
    <property type="taxonomic scope" value="Eukaryota"/>
</dbReference>
<protein>
    <recommendedName>
        <fullName evidence="5">MYND-type domain-containing protein</fullName>
    </recommendedName>
</protein>
<keyword evidence="2" id="KW-0863">Zinc-finger</keyword>
<evidence type="ECO:0000256" key="3">
    <source>
        <dbReference type="ARBA" id="ARBA00022833"/>
    </source>
</evidence>
<dbReference type="InterPro" id="IPR046824">
    <property type="entry name" value="Mss51-like_C"/>
</dbReference>
<dbReference type="HOGENOM" id="CLU_031420_0_0_1"/>
<evidence type="ECO:0000313" key="6">
    <source>
        <dbReference type="EMBL" id="EDW79899.2"/>
    </source>
</evidence>
<dbReference type="EMBL" id="CH964154">
    <property type="protein sequence ID" value="EDW79899.2"/>
    <property type="molecule type" value="Genomic_DNA"/>
</dbReference>
<feature type="compositionally biased region" description="Polar residues" evidence="4">
    <location>
        <begin position="1"/>
        <end position="13"/>
    </location>
</feature>
<evidence type="ECO:0000256" key="4">
    <source>
        <dbReference type="SAM" id="MobiDB-lite"/>
    </source>
</evidence>
<evidence type="ECO:0000259" key="5">
    <source>
        <dbReference type="PROSITE" id="PS01360"/>
    </source>
</evidence>
<dbReference type="Pfam" id="PF13824">
    <property type="entry name" value="zf-Mss51"/>
    <property type="match status" value="1"/>
</dbReference>
<dbReference type="PROSITE" id="PS01360">
    <property type="entry name" value="ZF_MYND_1"/>
    <property type="match status" value="1"/>
</dbReference>
<dbReference type="PANTHER" id="PTHR28069:SF2">
    <property type="entry name" value="GH20023P"/>
    <property type="match status" value="1"/>
</dbReference>
<feature type="compositionally biased region" description="Basic residues" evidence="4">
    <location>
        <begin position="14"/>
        <end position="29"/>
    </location>
</feature>
<proteinExistence type="predicted"/>
<keyword evidence="3" id="KW-0862">Zinc</keyword>